<feature type="compositionally biased region" description="Polar residues" evidence="6">
    <location>
        <begin position="142"/>
        <end position="153"/>
    </location>
</feature>
<dbReference type="PROSITE" id="PS50115">
    <property type="entry name" value="ARFGAP"/>
    <property type="match status" value="1"/>
</dbReference>
<dbReference type="SUPFAM" id="SSF57863">
    <property type="entry name" value="ArfGap/RecO-like zinc finger"/>
    <property type="match status" value="1"/>
</dbReference>
<dbReference type="PANTHER" id="PTHR45705:SF1">
    <property type="entry name" value="FI20236P1"/>
    <property type="match status" value="1"/>
</dbReference>
<dbReference type="EMBL" id="JAEVFJ010000011">
    <property type="protein sequence ID" value="KAH8101762.1"/>
    <property type="molecule type" value="Genomic_DNA"/>
</dbReference>
<sequence length="539" mass="58976">MSSNKLAADRIQKQLLELAAQPGNDVCADCKARTPRWASYNLGIFICVSCASIHRKMGTHISKVKSLTLDTWTREQFETMKQIGNLNSNFVFNPNERRHPPPINAIDQERDSELEKFIRSKYEFKSFVDRSALVASKLGPSRSLSKMTPSNSDVKLPASSTATSSATQAKPLPPRQTPPVLSQSQPPVPPKEPASTPATDYVRPPPRTVSQPSHLQSQQPTQPQASLPISNTTLNDLAGLQNPTSNASLPLQYAQTQYSTPVSSVPMTIPNNTSMSSFLTTNSNPYGNLSASPVSPYPSSFGQQTTGISPGRSMSLGTGLSAQMGGMQMNQGGLSPYQQTQFLPQSSPSPSPNPYQMNPQATGLPSSYGQQQPTQYMAQQQQQYMMQAQQQQQPQQLFQQPMQTYSPQPQFQPQQAQQAQSLQIPNMGNPYMTMTTTPSPQGTPSPYMTATNNTNNTFTSTPSPYAMTQALPQASPYATTQQLPQQGQGQGGNQFTSWISQGPAGQQQQQPQMQMGYQMGYQQQPQQGGYMGQQQWGQM</sequence>
<dbReference type="Proteomes" id="UP000813824">
    <property type="component" value="Unassembled WGS sequence"/>
</dbReference>
<dbReference type="Pfam" id="PF01412">
    <property type="entry name" value="ArfGap"/>
    <property type="match status" value="1"/>
</dbReference>
<feature type="domain" description="Arf-GAP" evidence="7">
    <location>
        <begin position="12"/>
        <end position="135"/>
    </location>
</feature>
<feature type="region of interest" description="Disordered" evidence="6">
    <location>
        <begin position="140"/>
        <end position="243"/>
    </location>
</feature>
<dbReference type="CDD" id="cd08204">
    <property type="entry name" value="ArfGap"/>
    <property type="match status" value="1"/>
</dbReference>
<protein>
    <recommendedName>
        <fullName evidence="7">Arf-GAP domain-containing protein</fullName>
    </recommendedName>
</protein>
<dbReference type="InterPro" id="IPR051718">
    <property type="entry name" value="ARF_GTPase-activating"/>
</dbReference>
<feature type="compositionally biased region" description="Polar residues" evidence="6">
    <location>
        <begin position="208"/>
        <end position="243"/>
    </location>
</feature>
<keyword evidence="1" id="KW-0343">GTPase activation</keyword>
<evidence type="ECO:0000256" key="6">
    <source>
        <dbReference type="SAM" id="MobiDB-lite"/>
    </source>
</evidence>
<dbReference type="OrthoDB" id="10266696at2759"/>
<keyword evidence="3 5" id="KW-0863">Zinc-finger</keyword>
<proteinExistence type="predicted"/>
<keyword evidence="9" id="KW-1185">Reference proteome</keyword>
<evidence type="ECO:0000313" key="9">
    <source>
        <dbReference type="Proteomes" id="UP000813824"/>
    </source>
</evidence>
<evidence type="ECO:0000256" key="4">
    <source>
        <dbReference type="ARBA" id="ARBA00022833"/>
    </source>
</evidence>
<feature type="compositionally biased region" description="Low complexity" evidence="6">
    <location>
        <begin position="158"/>
        <end position="167"/>
    </location>
</feature>
<evidence type="ECO:0000256" key="2">
    <source>
        <dbReference type="ARBA" id="ARBA00022723"/>
    </source>
</evidence>
<name>A0A8K0XRF4_9AGAR</name>
<keyword evidence="2" id="KW-0479">Metal-binding</keyword>
<dbReference type="InterPro" id="IPR038508">
    <property type="entry name" value="ArfGAP_dom_sf"/>
</dbReference>
<dbReference type="PANTHER" id="PTHR45705">
    <property type="entry name" value="FI20236P1"/>
    <property type="match status" value="1"/>
</dbReference>
<dbReference type="InterPro" id="IPR037278">
    <property type="entry name" value="ARFGAP/RecO"/>
</dbReference>
<feature type="compositionally biased region" description="Low complexity" evidence="6">
    <location>
        <begin position="501"/>
        <end position="516"/>
    </location>
</feature>
<comment type="caution">
    <text evidence="8">The sequence shown here is derived from an EMBL/GenBank/DDBJ whole genome shotgun (WGS) entry which is preliminary data.</text>
</comment>
<accession>A0A8K0XRF4</accession>
<feature type="compositionally biased region" description="Low complexity" evidence="6">
    <location>
        <begin position="370"/>
        <end position="380"/>
    </location>
</feature>
<dbReference type="Gene3D" id="1.10.220.150">
    <property type="entry name" value="Arf GTPase activating protein"/>
    <property type="match status" value="1"/>
</dbReference>
<reference evidence="8" key="1">
    <citation type="journal article" date="2021" name="New Phytol.">
        <title>Evolutionary innovations through gain and loss of genes in the ectomycorrhizal Boletales.</title>
        <authorList>
            <person name="Wu G."/>
            <person name="Miyauchi S."/>
            <person name="Morin E."/>
            <person name="Kuo A."/>
            <person name="Drula E."/>
            <person name="Varga T."/>
            <person name="Kohler A."/>
            <person name="Feng B."/>
            <person name="Cao Y."/>
            <person name="Lipzen A."/>
            <person name="Daum C."/>
            <person name="Hundley H."/>
            <person name="Pangilinan J."/>
            <person name="Johnson J."/>
            <person name="Barry K."/>
            <person name="LaButti K."/>
            <person name="Ng V."/>
            <person name="Ahrendt S."/>
            <person name="Min B."/>
            <person name="Choi I.G."/>
            <person name="Park H."/>
            <person name="Plett J.M."/>
            <person name="Magnuson J."/>
            <person name="Spatafora J.W."/>
            <person name="Nagy L.G."/>
            <person name="Henrissat B."/>
            <person name="Grigoriev I.V."/>
            <person name="Yang Z.L."/>
            <person name="Xu J."/>
            <person name="Martin F.M."/>
        </authorList>
    </citation>
    <scope>NUCLEOTIDE SEQUENCE</scope>
    <source>
        <strain evidence="8">KKN 215</strain>
    </source>
</reference>
<evidence type="ECO:0000256" key="3">
    <source>
        <dbReference type="ARBA" id="ARBA00022771"/>
    </source>
</evidence>
<dbReference type="GO" id="GO:0005737">
    <property type="term" value="C:cytoplasm"/>
    <property type="evidence" value="ECO:0007669"/>
    <property type="project" value="TreeGrafter"/>
</dbReference>
<evidence type="ECO:0000313" key="8">
    <source>
        <dbReference type="EMBL" id="KAH8101762.1"/>
    </source>
</evidence>
<feature type="compositionally biased region" description="Low complexity" evidence="6">
    <location>
        <begin position="325"/>
        <end position="346"/>
    </location>
</feature>
<dbReference type="InterPro" id="IPR001164">
    <property type="entry name" value="ArfGAP_dom"/>
</dbReference>
<dbReference type="PRINTS" id="PR00405">
    <property type="entry name" value="REVINTRACTNG"/>
</dbReference>
<feature type="region of interest" description="Disordered" evidence="6">
    <location>
        <begin position="477"/>
        <end position="516"/>
    </location>
</feature>
<dbReference type="SMART" id="SM00105">
    <property type="entry name" value="ArfGap"/>
    <property type="match status" value="1"/>
</dbReference>
<evidence type="ECO:0000256" key="5">
    <source>
        <dbReference type="PROSITE-ProRule" id="PRU00288"/>
    </source>
</evidence>
<dbReference type="GO" id="GO:0008270">
    <property type="term" value="F:zinc ion binding"/>
    <property type="evidence" value="ECO:0007669"/>
    <property type="project" value="UniProtKB-KW"/>
</dbReference>
<evidence type="ECO:0000256" key="1">
    <source>
        <dbReference type="ARBA" id="ARBA00022468"/>
    </source>
</evidence>
<dbReference type="FunFam" id="1.10.220.150:FF:000009">
    <property type="entry name" value="stromal membrane-associated protein 1 isoform X1"/>
    <property type="match status" value="1"/>
</dbReference>
<dbReference type="GO" id="GO:0005096">
    <property type="term" value="F:GTPase activator activity"/>
    <property type="evidence" value="ECO:0007669"/>
    <property type="project" value="UniProtKB-KW"/>
</dbReference>
<feature type="region of interest" description="Disordered" evidence="6">
    <location>
        <begin position="325"/>
        <end position="380"/>
    </location>
</feature>
<gene>
    <name evidence="8" type="ORF">BXZ70DRAFT_74502</name>
</gene>
<dbReference type="AlphaFoldDB" id="A0A8K0XRF4"/>
<evidence type="ECO:0000259" key="7">
    <source>
        <dbReference type="PROSITE" id="PS50115"/>
    </source>
</evidence>
<organism evidence="8 9">
    <name type="scientific">Cristinia sonorae</name>
    <dbReference type="NCBI Taxonomy" id="1940300"/>
    <lineage>
        <taxon>Eukaryota</taxon>
        <taxon>Fungi</taxon>
        <taxon>Dikarya</taxon>
        <taxon>Basidiomycota</taxon>
        <taxon>Agaricomycotina</taxon>
        <taxon>Agaricomycetes</taxon>
        <taxon>Agaricomycetidae</taxon>
        <taxon>Agaricales</taxon>
        <taxon>Pleurotineae</taxon>
        <taxon>Stephanosporaceae</taxon>
        <taxon>Cristinia</taxon>
    </lineage>
</organism>
<keyword evidence="4" id="KW-0862">Zinc</keyword>